<dbReference type="AlphaFoldDB" id="A0AAN5CX12"/>
<evidence type="ECO:0008006" key="3">
    <source>
        <dbReference type="Google" id="ProtNLM"/>
    </source>
</evidence>
<reference evidence="2" key="1">
    <citation type="submission" date="2022-10" db="EMBL/GenBank/DDBJ databases">
        <title>Genome assembly of Pristionchus species.</title>
        <authorList>
            <person name="Yoshida K."/>
            <person name="Sommer R.J."/>
        </authorList>
    </citation>
    <scope>NUCLEOTIDE SEQUENCE [LARGE SCALE GENOMIC DNA]</scope>
    <source>
        <strain evidence="2">RS5460</strain>
    </source>
</reference>
<accession>A0AAN5CX12</accession>
<dbReference type="Proteomes" id="UP001328107">
    <property type="component" value="Unassembled WGS sequence"/>
</dbReference>
<name>A0AAN5CX12_9BILA</name>
<comment type="caution">
    <text evidence="1">The sequence shown here is derived from an EMBL/GenBank/DDBJ whole genome shotgun (WGS) entry which is preliminary data.</text>
</comment>
<organism evidence="1 2">
    <name type="scientific">Pristionchus mayeri</name>
    <dbReference type="NCBI Taxonomy" id="1317129"/>
    <lineage>
        <taxon>Eukaryota</taxon>
        <taxon>Metazoa</taxon>
        <taxon>Ecdysozoa</taxon>
        <taxon>Nematoda</taxon>
        <taxon>Chromadorea</taxon>
        <taxon>Rhabditida</taxon>
        <taxon>Rhabditina</taxon>
        <taxon>Diplogasteromorpha</taxon>
        <taxon>Diplogasteroidea</taxon>
        <taxon>Neodiplogasteridae</taxon>
        <taxon>Pristionchus</taxon>
    </lineage>
</organism>
<dbReference type="EMBL" id="BTRK01000005">
    <property type="protein sequence ID" value="GMR52189.1"/>
    <property type="molecule type" value="Genomic_DNA"/>
</dbReference>
<keyword evidence="2" id="KW-1185">Reference proteome</keyword>
<proteinExistence type="predicted"/>
<gene>
    <name evidence="1" type="ORF">PMAYCL1PPCAC_22383</name>
</gene>
<feature type="non-terminal residue" evidence="1">
    <location>
        <position position="1"/>
    </location>
</feature>
<evidence type="ECO:0000313" key="1">
    <source>
        <dbReference type="EMBL" id="GMR52189.1"/>
    </source>
</evidence>
<protein>
    <recommendedName>
        <fullName evidence="3">F-box domain-containing protein</fullName>
    </recommendedName>
</protein>
<sequence>FSAQCRGLNLDSPKKNSEASLTESMSWESLPWPASKRIFFHLQTEECIDLANLAKVSTHYNIGVNEVMMRAGNRPGLKYVVVTKSNGYISMEFHLYRTNIPFYGLSNVDSGRFKRFGDSDSPRLQVTLKDSDDSIKEQVTSMLSTSINHAAICGYNFTPDDFSLCVHLLRNSTIVKLDIIITVLNHTSASKVIAIVSKSKRLHISLHNEDW</sequence>
<evidence type="ECO:0000313" key="2">
    <source>
        <dbReference type="Proteomes" id="UP001328107"/>
    </source>
</evidence>